<reference evidence="1 2" key="2">
    <citation type="journal article" date="2019" name="G3 (Bethesda)">
        <title>Hybrid Assembly of the Genome of the Entomopathogenic Nematode Steinernema carpocapsae Identifies the X-Chromosome.</title>
        <authorList>
            <person name="Serra L."/>
            <person name="Macchietto M."/>
            <person name="Macias-Munoz A."/>
            <person name="McGill C.J."/>
            <person name="Rodriguez I.M."/>
            <person name="Rodriguez B."/>
            <person name="Murad R."/>
            <person name="Mortazavi A."/>
        </authorList>
    </citation>
    <scope>NUCLEOTIDE SEQUENCE [LARGE SCALE GENOMIC DNA]</scope>
    <source>
        <strain evidence="1 2">ALL</strain>
    </source>
</reference>
<comment type="caution">
    <text evidence="1">The sequence shown here is derived from an EMBL/GenBank/DDBJ whole genome shotgun (WGS) entry which is preliminary data.</text>
</comment>
<reference evidence="1 2" key="1">
    <citation type="journal article" date="2015" name="Genome Biol.">
        <title>Comparative genomics of Steinernema reveals deeply conserved gene regulatory networks.</title>
        <authorList>
            <person name="Dillman A.R."/>
            <person name="Macchietto M."/>
            <person name="Porter C.F."/>
            <person name="Rogers A."/>
            <person name="Williams B."/>
            <person name="Antoshechkin I."/>
            <person name="Lee M.M."/>
            <person name="Goodwin Z."/>
            <person name="Lu X."/>
            <person name="Lewis E.E."/>
            <person name="Goodrich-Blair H."/>
            <person name="Stock S.P."/>
            <person name="Adams B.J."/>
            <person name="Sternberg P.W."/>
            <person name="Mortazavi A."/>
        </authorList>
    </citation>
    <scope>NUCLEOTIDE SEQUENCE [LARGE SCALE GENOMIC DNA]</scope>
    <source>
        <strain evidence="1 2">ALL</strain>
    </source>
</reference>
<dbReference type="AlphaFoldDB" id="A0A4U5N3C9"/>
<gene>
    <name evidence="1" type="ORF">L596_018006</name>
</gene>
<accession>A0A4U5N3C9</accession>
<protein>
    <submittedName>
        <fullName evidence="1">Uncharacterized protein</fullName>
    </submittedName>
</protein>
<dbReference type="EMBL" id="AZBU02000005">
    <property type="protein sequence ID" value="TKR76946.1"/>
    <property type="molecule type" value="Genomic_DNA"/>
</dbReference>
<proteinExistence type="predicted"/>
<evidence type="ECO:0000313" key="2">
    <source>
        <dbReference type="Proteomes" id="UP000298663"/>
    </source>
</evidence>
<name>A0A4U5N3C9_STECR</name>
<dbReference type="Proteomes" id="UP000298663">
    <property type="component" value="Unassembled WGS sequence"/>
</dbReference>
<keyword evidence="2" id="KW-1185">Reference proteome</keyword>
<organism evidence="1 2">
    <name type="scientific">Steinernema carpocapsae</name>
    <name type="common">Entomopathogenic nematode</name>
    <dbReference type="NCBI Taxonomy" id="34508"/>
    <lineage>
        <taxon>Eukaryota</taxon>
        <taxon>Metazoa</taxon>
        <taxon>Ecdysozoa</taxon>
        <taxon>Nematoda</taxon>
        <taxon>Chromadorea</taxon>
        <taxon>Rhabditida</taxon>
        <taxon>Tylenchina</taxon>
        <taxon>Panagrolaimomorpha</taxon>
        <taxon>Strongyloidoidea</taxon>
        <taxon>Steinernematidae</taxon>
        <taxon>Steinernema</taxon>
    </lineage>
</organism>
<evidence type="ECO:0000313" key="1">
    <source>
        <dbReference type="EMBL" id="TKR76946.1"/>
    </source>
</evidence>
<sequence>MASQLTFILDLEGISTGRVICACETINNIKWFICARNPPEKFLVLIQPYGNDLVLLRVECEVTVIVKDDEEEIKAKLSVSAKEFCAFRCSKVKNFVRLSFAFV</sequence>